<feature type="region of interest" description="Disordered" evidence="6">
    <location>
        <begin position="473"/>
        <end position="574"/>
    </location>
</feature>
<feature type="region of interest" description="Disordered" evidence="6">
    <location>
        <begin position="753"/>
        <end position="1000"/>
    </location>
</feature>
<gene>
    <name evidence="9" type="ORF">R5R35_000501</name>
</gene>
<keyword evidence="2" id="KW-0343">GTPase activation</keyword>
<sequence length="1000" mass="109695">MKKQFFRVKQLADQTFSRADKTEVLSDDLQEADRRVDCIRIACQNTSKKLAGCISGQGQERDKRVKKVPEHMLGAVMQESVPGISDENFLLGKILHVCGKVQQELATDEVDFELDVEQKVIGVLQSVLEKDVPNIMKHKRNLTKLTLDMDSAKTRYQTAVKHSAGTGAARVESIKSELEDAETKFEQCRDQLASEMFQLVSRESELAHTIVQYAKYQHEYHKAALAKLELIIPKLEKDIDESPHKPVYGVPLEDHLLVTDRKIALPIELCVWALHELGMEEEGLFRVAGGASKLRRMKLSMDARCLTPQAILEYRDPHVIAGALKSYLRELPEPLMTFALYDDWMQAARVQTSSEARLQALWQVVQKLPQANFNNLKYLIRFLHVLSQNHEVNKMTPQNIAIVIAPNLIWGKTSDASTMGMNMNAANTYSLIVDNLVSYAEWFFPGDVDFNENYRENMALVNGMSTSVGPILSSDSVASSPPSVSYSGHTRSSSGEGQLINIGDSTMKRTQSSSSLSDHSSPPQGSPKPATRRKNKPAPVPPAVTTPTNKEFPLENRPHEKPEKPPRPTVAPVITTLPRPSKKHVEQESKICVDSSKISASPAIGFEHFSSNSVAARRSLDLDQNPSPVSSQKVNVTPTEKVPVDPHIHKSTEELCYNRNDVPLPPSATSNIGNIAVMSGSVGKSSVPVNDNVNTKNSNANVCKVSPVTENVQQRPQAASNSGSSTLERRPQQRPVAAPRSIVNIGCSSVNVPSKESCDVKSGEVPSSSGLQKAAGEPLPKETEPIGGSAAGGNDTFSGVQLRRTSTSDSGERLSKPIVPERPAALLRPHTSSFRVSRLSSDSDNAAPDKSSSESERPMLERTHVYSVDKQQVSIIQVGGEREKTDHVSQQSPSIGGGSRPSSMSLPDKSHQNEKPERPPKPEVMAHTKEQRSPSHWRTLSEGNILDIEADQSGMKHPSSCALPLESPRVLHRPPRPTPPPPPPPTSRSRSDSIVESTDL</sequence>
<feature type="domain" description="BAR" evidence="8">
    <location>
        <begin position="14"/>
        <end position="244"/>
    </location>
</feature>
<feature type="compositionally biased region" description="Low complexity" evidence="6">
    <location>
        <begin position="889"/>
        <end position="905"/>
    </location>
</feature>
<dbReference type="AlphaFoldDB" id="A0AAN9YVJ9"/>
<dbReference type="SUPFAM" id="SSF48350">
    <property type="entry name" value="GTPase activation domain, GAP"/>
    <property type="match status" value="1"/>
</dbReference>
<dbReference type="InterPro" id="IPR027267">
    <property type="entry name" value="AH/BAR_dom_sf"/>
</dbReference>
<feature type="compositionally biased region" description="Low complexity" evidence="6">
    <location>
        <begin position="473"/>
        <end position="487"/>
    </location>
</feature>
<comment type="caution">
    <text evidence="9">The sequence shown here is derived from an EMBL/GenBank/DDBJ whole genome shotgun (WGS) entry which is preliminary data.</text>
</comment>
<evidence type="ECO:0000259" key="7">
    <source>
        <dbReference type="PROSITE" id="PS50238"/>
    </source>
</evidence>
<feature type="compositionally biased region" description="Basic and acidic residues" evidence="6">
    <location>
        <begin position="908"/>
        <end position="933"/>
    </location>
</feature>
<dbReference type="FunFam" id="1.10.555.10:FF:000001">
    <property type="entry name" value="Rho GTPase activating protein 44"/>
    <property type="match status" value="1"/>
</dbReference>
<evidence type="ECO:0000256" key="5">
    <source>
        <dbReference type="SAM" id="Coils"/>
    </source>
</evidence>
<feature type="region of interest" description="Disordered" evidence="6">
    <location>
        <begin position="623"/>
        <end position="644"/>
    </location>
</feature>
<dbReference type="PANTHER" id="PTHR14130:SF14">
    <property type="entry name" value="RHO GTPASE-ACTIVATING PROTEIN 92B"/>
    <property type="match status" value="1"/>
</dbReference>
<dbReference type="CDD" id="cd07595">
    <property type="entry name" value="BAR_RhoGAP_Rich-like"/>
    <property type="match status" value="1"/>
</dbReference>
<feature type="region of interest" description="Disordered" evidence="6">
    <location>
        <begin position="688"/>
        <end position="740"/>
    </location>
</feature>
<dbReference type="InterPro" id="IPR047165">
    <property type="entry name" value="RHG17/44/SH3BP1-like"/>
</dbReference>
<evidence type="ECO:0000256" key="4">
    <source>
        <dbReference type="ARBA" id="ARBA00022553"/>
    </source>
</evidence>
<evidence type="ECO:0000313" key="10">
    <source>
        <dbReference type="Proteomes" id="UP001378592"/>
    </source>
</evidence>
<protein>
    <recommendedName>
        <fullName evidence="11">Rho GTPase-activating protein 44</fullName>
    </recommendedName>
</protein>
<dbReference type="Pfam" id="PF03114">
    <property type="entry name" value="BAR"/>
    <property type="match status" value="1"/>
</dbReference>
<feature type="compositionally biased region" description="Basic and acidic residues" evidence="6">
    <location>
        <begin position="552"/>
        <end position="566"/>
    </location>
</feature>
<dbReference type="GO" id="GO:0005829">
    <property type="term" value="C:cytosol"/>
    <property type="evidence" value="ECO:0007669"/>
    <property type="project" value="UniProtKB-SubCell"/>
</dbReference>
<feature type="compositionally biased region" description="Polar residues" evidence="6">
    <location>
        <begin position="688"/>
        <end position="701"/>
    </location>
</feature>
<organism evidence="9 10">
    <name type="scientific">Gryllus longicercus</name>
    <dbReference type="NCBI Taxonomy" id="2509291"/>
    <lineage>
        <taxon>Eukaryota</taxon>
        <taxon>Metazoa</taxon>
        <taxon>Ecdysozoa</taxon>
        <taxon>Arthropoda</taxon>
        <taxon>Hexapoda</taxon>
        <taxon>Insecta</taxon>
        <taxon>Pterygota</taxon>
        <taxon>Neoptera</taxon>
        <taxon>Polyneoptera</taxon>
        <taxon>Orthoptera</taxon>
        <taxon>Ensifera</taxon>
        <taxon>Gryllidea</taxon>
        <taxon>Grylloidea</taxon>
        <taxon>Gryllidae</taxon>
        <taxon>Gryllinae</taxon>
        <taxon>Gryllus</taxon>
    </lineage>
</organism>
<accession>A0AAN9YVJ9</accession>
<dbReference type="FunFam" id="1.20.1270.60:FF:000053">
    <property type="entry name" value="SH3 domain-binding protein 1"/>
    <property type="match status" value="1"/>
</dbReference>
<keyword evidence="10" id="KW-1185">Reference proteome</keyword>
<evidence type="ECO:0008006" key="11">
    <source>
        <dbReference type="Google" id="ProtNLM"/>
    </source>
</evidence>
<dbReference type="InterPro" id="IPR000198">
    <property type="entry name" value="RhoGAP_dom"/>
</dbReference>
<dbReference type="Gene3D" id="1.20.1270.60">
    <property type="entry name" value="Arfaptin homology (AH) domain/BAR domain"/>
    <property type="match status" value="1"/>
</dbReference>
<dbReference type="InterPro" id="IPR004148">
    <property type="entry name" value="BAR_dom"/>
</dbReference>
<dbReference type="InterPro" id="IPR008936">
    <property type="entry name" value="Rho_GTPase_activation_prot"/>
</dbReference>
<dbReference type="EMBL" id="JAZDUA010000564">
    <property type="protein sequence ID" value="KAK7791077.1"/>
    <property type="molecule type" value="Genomic_DNA"/>
</dbReference>
<dbReference type="GO" id="GO:0005096">
    <property type="term" value="F:GTPase activator activity"/>
    <property type="evidence" value="ECO:0007669"/>
    <property type="project" value="UniProtKB-KW"/>
</dbReference>
<dbReference type="SMART" id="SM00324">
    <property type="entry name" value="RhoGAP"/>
    <property type="match status" value="1"/>
</dbReference>
<feature type="compositionally biased region" description="Polar residues" evidence="6">
    <location>
        <begin position="623"/>
        <end position="638"/>
    </location>
</feature>
<comment type="subcellular location">
    <subcellularLocation>
        <location evidence="1">Cytoplasm</location>
        <location evidence="1">Cytosol</location>
    </subcellularLocation>
</comment>
<keyword evidence="4" id="KW-0597">Phosphoprotein</keyword>
<dbReference type="GO" id="GO:0035020">
    <property type="term" value="P:regulation of Rac protein signal transduction"/>
    <property type="evidence" value="ECO:0007669"/>
    <property type="project" value="TreeGrafter"/>
</dbReference>
<dbReference type="Pfam" id="PF00620">
    <property type="entry name" value="RhoGAP"/>
    <property type="match status" value="1"/>
</dbReference>
<dbReference type="PROSITE" id="PS50238">
    <property type="entry name" value="RHOGAP"/>
    <property type="match status" value="1"/>
</dbReference>
<dbReference type="Proteomes" id="UP001378592">
    <property type="component" value="Unassembled WGS sequence"/>
</dbReference>
<keyword evidence="3" id="KW-0963">Cytoplasm</keyword>
<dbReference type="GO" id="GO:0032956">
    <property type="term" value="P:regulation of actin cytoskeleton organization"/>
    <property type="evidence" value="ECO:0007669"/>
    <property type="project" value="TreeGrafter"/>
</dbReference>
<dbReference type="SUPFAM" id="SSF103657">
    <property type="entry name" value="BAR/IMD domain-like"/>
    <property type="match status" value="1"/>
</dbReference>
<dbReference type="PANTHER" id="PTHR14130">
    <property type="entry name" value="3BP-1 RELATED RHOGAP"/>
    <property type="match status" value="1"/>
</dbReference>
<name>A0AAN9YVJ9_9ORTH</name>
<evidence type="ECO:0000256" key="6">
    <source>
        <dbReference type="SAM" id="MobiDB-lite"/>
    </source>
</evidence>
<dbReference type="SMART" id="SM00721">
    <property type="entry name" value="BAR"/>
    <property type="match status" value="1"/>
</dbReference>
<proteinExistence type="predicted"/>
<feature type="coiled-coil region" evidence="5">
    <location>
        <begin position="135"/>
        <end position="191"/>
    </location>
</feature>
<evidence type="ECO:0000256" key="1">
    <source>
        <dbReference type="ARBA" id="ARBA00004514"/>
    </source>
</evidence>
<feature type="compositionally biased region" description="Polar residues" evidence="6">
    <location>
        <begin position="795"/>
        <end position="809"/>
    </location>
</feature>
<evidence type="ECO:0000313" key="9">
    <source>
        <dbReference type="EMBL" id="KAK7791077.1"/>
    </source>
</evidence>
<evidence type="ECO:0000256" key="3">
    <source>
        <dbReference type="ARBA" id="ARBA00022490"/>
    </source>
</evidence>
<feature type="compositionally biased region" description="Basic and acidic residues" evidence="6">
    <location>
        <begin position="851"/>
        <end position="864"/>
    </location>
</feature>
<feature type="compositionally biased region" description="Polar residues" evidence="6">
    <location>
        <begin position="708"/>
        <end position="726"/>
    </location>
</feature>
<reference evidence="9 10" key="1">
    <citation type="submission" date="2024-03" db="EMBL/GenBank/DDBJ databases">
        <title>The genome assembly and annotation of the cricket Gryllus longicercus Weissman &amp; Gray.</title>
        <authorList>
            <person name="Szrajer S."/>
            <person name="Gray D."/>
            <person name="Ylla G."/>
        </authorList>
    </citation>
    <scope>NUCLEOTIDE SEQUENCE [LARGE SCALE GENOMIC DNA]</scope>
    <source>
        <strain evidence="9">DAG 2021-001</strain>
        <tissue evidence="9">Whole body minus gut</tissue>
    </source>
</reference>
<feature type="compositionally biased region" description="Pro residues" evidence="6">
    <location>
        <begin position="976"/>
        <end position="986"/>
    </location>
</feature>
<dbReference type="Gene3D" id="1.10.555.10">
    <property type="entry name" value="Rho GTPase activation protein"/>
    <property type="match status" value="1"/>
</dbReference>
<dbReference type="GO" id="GO:0007165">
    <property type="term" value="P:signal transduction"/>
    <property type="evidence" value="ECO:0007669"/>
    <property type="project" value="InterPro"/>
</dbReference>
<keyword evidence="5" id="KW-0175">Coiled coil</keyword>
<evidence type="ECO:0000259" key="8">
    <source>
        <dbReference type="PROSITE" id="PS51021"/>
    </source>
</evidence>
<dbReference type="PROSITE" id="PS51021">
    <property type="entry name" value="BAR"/>
    <property type="match status" value="1"/>
</dbReference>
<feature type="compositionally biased region" description="Low complexity" evidence="6">
    <location>
        <begin position="512"/>
        <end position="521"/>
    </location>
</feature>
<feature type="compositionally biased region" description="Low complexity" evidence="6">
    <location>
        <begin position="832"/>
        <end position="844"/>
    </location>
</feature>
<feature type="domain" description="Rho-GAP" evidence="7">
    <location>
        <begin position="250"/>
        <end position="444"/>
    </location>
</feature>
<evidence type="ECO:0000256" key="2">
    <source>
        <dbReference type="ARBA" id="ARBA00022468"/>
    </source>
</evidence>